<evidence type="ECO:0000256" key="8">
    <source>
        <dbReference type="RuleBase" id="RU003355"/>
    </source>
</evidence>
<keyword evidence="12" id="KW-1185">Reference proteome</keyword>
<feature type="active site" description="Charge relay system" evidence="7">
    <location>
        <position position="104"/>
    </location>
</feature>
<evidence type="ECO:0000256" key="3">
    <source>
        <dbReference type="ARBA" id="ARBA00022525"/>
    </source>
</evidence>
<evidence type="ECO:0000256" key="2">
    <source>
        <dbReference type="ARBA" id="ARBA00011073"/>
    </source>
</evidence>
<evidence type="ECO:0000256" key="7">
    <source>
        <dbReference type="PROSITE-ProRule" id="PRU01240"/>
    </source>
</evidence>
<name>A0A6G8Q124_9ACTN</name>
<dbReference type="InterPro" id="IPR036852">
    <property type="entry name" value="Peptidase_S8/S53_dom_sf"/>
</dbReference>
<dbReference type="InterPro" id="IPR022398">
    <property type="entry name" value="Peptidase_S8_His-AS"/>
</dbReference>
<gene>
    <name evidence="11" type="ORF">GBA65_18480</name>
</gene>
<dbReference type="InterPro" id="IPR000209">
    <property type="entry name" value="Peptidase_S8/S53_dom"/>
</dbReference>
<dbReference type="KEGG" id="rmar:GBA65_18480"/>
<proteinExistence type="inferred from homology"/>
<keyword evidence="4 7" id="KW-0645">Protease</keyword>
<reference evidence="11 12" key="1">
    <citation type="submission" date="2019-10" db="EMBL/GenBank/DDBJ databases">
        <title>Rubrobacter sp nov SCSIO 52915 isolated from a deep-sea sediment in the South China Sea.</title>
        <authorList>
            <person name="Chen R.W."/>
        </authorList>
    </citation>
    <scope>NUCLEOTIDE SEQUENCE [LARGE SCALE GENOMIC DNA]</scope>
    <source>
        <strain evidence="11 12">SCSIO 52915</strain>
    </source>
</reference>
<evidence type="ECO:0000256" key="6">
    <source>
        <dbReference type="ARBA" id="ARBA00022825"/>
    </source>
</evidence>
<dbReference type="CDD" id="cd07484">
    <property type="entry name" value="Peptidases_S8_Thermitase_like"/>
    <property type="match status" value="1"/>
</dbReference>
<dbReference type="Proteomes" id="UP000502706">
    <property type="component" value="Chromosome"/>
</dbReference>
<protein>
    <submittedName>
        <fullName evidence="11">S8 family serine peptidase</fullName>
    </submittedName>
</protein>
<evidence type="ECO:0000256" key="4">
    <source>
        <dbReference type="ARBA" id="ARBA00022670"/>
    </source>
</evidence>
<dbReference type="GO" id="GO:0005576">
    <property type="term" value="C:extracellular region"/>
    <property type="evidence" value="ECO:0007669"/>
    <property type="project" value="UniProtKB-SubCell"/>
</dbReference>
<dbReference type="PANTHER" id="PTHR43806:SF11">
    <property type="entry name" value="CEREVISIN-RELATED"/>
    <property type="match status" value="1"/>
</dbReference>
<dbReference type="Gene3D" id="3.40.50.200">
    <property type="entry name" value="Peptidase S8/S53 domain"/>
    <property type="match status" value="1"/>
</dbReference>
<dbReference type="PRINTS" id="PR00723">
    <property type="entry name" value="SUBTILISIN"/>
</dbReference>
<feature type="compositionally biased region" description="Basic and acidic residues" evidence="9">
    <location>
        <begin position="37"/>
        <end position="51"/>
    </location>
</feature>
<feature type="active site" description="Charge relay system" evidence="7">
    <location>
        <position position="137"/>
    </location>
</feature>
<dbReference type="PROSITE" id="PS51892">
    <property type="entry name" value="SUBTILASE"/>
    <property type="match status" value="1"/>
</dbReference>
<dbReference type="PROSITE" id="PS00138">
    <property type="entry name" value="SUBTILASE_SER"/>
    <property type="match status" value="1"/>
</dbReference>
<feature type="region of interest" description="Disordered" evidence="9">
    <location>
        <begin position="1"/>
        <end position="54"/>
    </location>
</feature>
<dbReference type="SUPFAM" id="SSF52743">
    <property type="entry name" value="Subtilisin-like"/>
    <property type="match status" value="1"/>
</dbReference>
<dbReference type="InterPro" id="IPR015500">
    <property type="entry name" value="Peptidase_S8_subtilisin-rel"/>
</dbReference>
<keyword evidence="5 7" id="KW-0378">Hydrolase</keyword>
<feature type="compositionally biased region" description="Basic residues" evidence="9">
    <location>
        <begin position="1"/>
        <end position="11"/>
    </location>
</feature>
<evidence type="ECO:0000313" key="12">
    <source>
        <dbReference type="Proteomes" id="UP000502706"/>
    </source>
</evidence>
<evidence type="ECO:0000313" key="11">
    <source>
        <dbReference type="EMBL" id="QIN80172.1"/>
    </source>
</evidence>
<dbReference type="Pfam" id="PF00082">
    <property type="entry name" value="Peptidase_S8"/>
    <property type="match status" value="1"/>
</dbReference>
<dbReference type="PANTHER" id="PTHR43806">
    <property type="entry name" value="PEPTIDASE S8"/>
    <property type="match status" value="1"/>
</dbReference>
<accession>A0A6G8Q124</accession>
<dbReference type="InterPro" id="IPR023827">
    <property type="entry name" value="Peptidase_S8_Asp-AS"/>
</dbReference>
<evidence type="ECO:0000256" key="1">
    <source>
        <dbReference type="ARBA" id="ARBA00004613"/>
    </source>
</evidence>
<feature type="domain" description="Peptidase S8/S53" evidence="10">
    <location>
        <begin position="95"/>
        <end position="326"/>
    </location>
</feature>
<dbReference type="GO" id="GO:0004252">
    <property type="term" value="F:serine-type endopeptidase activity"/>
    <property type="evidence" value="ECO:0007669"/>
    <property type="project" value="UniProtKB-UniRule"/>
</dbReference>
<feature type="active site" description="Charge relay system" evidence="7">
    <location>
        <position position="289"/>
    </location>
</feature>
<evidence type="ECO:0000256" key="9">
    <source>
        <dbReference type="SAM" id="MobiDB-lite"/>
    </source>
</evidence>
<organism evidence="11 12">
    <name type="scientific">Rubrobacter marinus</name>
    <dbReference type="NCBI Taxonomy" id="2653852"/>
    <lineage>
        <taxon>Bacteria</taxon>
        <taxon>Bacillati</taxon>
        <taxon>Actinomycetota</taxon>
        <taxon>Rubrobacteria</taxon>
        <taxon>Rubrobacterales</taxon>
        <taxon>Rubrobacteraceae</taxon>
        <taxon>Rubrobacter</taxon>
    </lineage>
</organism>
<sequence>MPRGRGRRRRATKVEAEGEIPPSAPRSSRCRGGRRGQLPEDVRRAKEKIEEEPGVAAVEYDHAREASYTPADPGFPEQWGLKKTGFRSAWDAARGEGVRIAVVDSGVAAGHPDLAGKVVAQRDFVNGDGTADDDFGHGTHVAGIAAARTGNGTGVAGGCPGCELLVAKTMQGRIGYDSDVAQGIIWAADNGADVINLSLTGPAPSGVLERAVDYAWDKGSVVVAAAGNSGDGTVQYPGAYSNVIAVAAVDRSENRASFSTMGGWVDVAAPGVGVLSTLPGGYGYMNGTSMATPHVAALAGLLAEEGLSNQQIKHRIVSNTADLGPPAETPSSAPAA</sequence>
<dbReference type="GO" id="GO:0006508">
    <property type="term" value="P:proteolysis"/>
    <property type="evidence" value="ECO:0007669"/>
    <property type="project" value="UniProtKB-KW"/>
</dbReference>
<dbReference type="InterPro" id="IPR034084">
    <property type="entry name" value="Thermitase-like_dom"/>
</dbReference>
<keyword evidence="3" id="KW-0964">Secreted</keyword>
<comment type="subcellular location">
    <subcellularLocation>
        <location evidence="1">Secreted</location>
    </subcellularLocation>
</comment>
<evidence type="ECO:0000256" key="5">
    <source>
        <dbReference type="ARBA" id="ARBA00022801"/>
    </source>
</evidence>
<dbReference type="PROSITE" id="PS00136">
    <property type="entry name" value="SUBTILASE_ASP"/>
    <property type="match status" value="1"/>
</dbReference>
<comment type="similarity">
    <text evidence="2 7 8">Belongs to the peptidase S8 family.</text>
</comment>
<dbReference type="EMBL" id="CP045121">
    <property type="protein sequence ID" value="QIN80172.1"/>
    <property type="molecule type" value="Genomic_DNA"/>
</dbReference>
<dbReference type="InterPro" id="IPR023828">
    <property type="entry name" value="Peptidase_S8_Ser-AS"/>
</dbReference>
<dbReference type="InterPro" id="IPR050131">
    <property type="entry name" value="Peptidase_S8_subtilisin-like"/>
</dbReference>
<evidence type="ECO:0000259" key="10">
    <source>
        <dbReference type="Pfam" id="PF00082"/>
    </source>
</evidence>
<dbReference type="PROSITE" id="PS00137">
    <property type="entry name" value="SUBTILASE_HIS"/>
    <property type="match status" value="1"/>
</dbReference>
<dbReference type="AlphaFoldDB" id="A0A6G8Q124"/>
<keyword evidence="6 7" id="KW-0720">Serine protease</keyword>